<evidence type="ECO:0000256" key="1">
    <source>
        <dbReference type="ARBA" id="ARBA00004141"/>
    </source>
</evidence>
<dbReference type="RefSeq" id="WP_175170376.1">
    <property type="nucleotide sequence ID" value="NZ_CADIJQ010000005.1"/>
</dbReference>
<feature type="transmembrane region" description="Helical" evidence="5">
    <location>
        <begin position="60"/>
        <end position="78"/>
    </location>
</feature>
<keyword evidence="2 5" id="KW-0812">Transmembrane</keyword>
<keyword evidence="4 5" id="KW-0472">Membrane</keyword>
<gene>
    <name evidence="7" type="ORF">LMG3441_03281</name>
</gene>
<sequence length="425" mass="46148">MLPLLPQLIVTLLTVLPVAAMTLGGASTLFYAIVLACLIRCVHRPGGWRETLHDLTPYRYVIGALTVPICAIVLSQLAHGSFHSASIERGLRISLAFPIILGAMLSIDAKLLRYAAGGISVAALASAAIVFWLVFPRWNRPDTPQYNAVGYGNLLLLWLVFIVYAWNWALTKRPQLEKCVTGLIIVSAFAGFVLTQTRTGWLAIPLFVLIALWLFGKPRQPLKAIGLLAGSLAILVALGSSNQALRARVAQGIQEVQECHGSQATADTSMCIRLQLWRASLQMIEAEPVFGLGSPERFVPELEARVATGVVSPFVAQDFGEPHNDILQIQTTYGLLGSLGLMLLYAAPAYVYFRRLAAQSPMPIRIAAAMGLALTLGFAIFGLTELMFRSMQNISLYVTLVAWLLALSDKNSGVRAGNWRLGTPP</sequence>
<reference evidence="7 8" key="1">
    <citation type="submission" date="2020-04" db="EMBL/GenBank/DDBJ databases">
        <authorList>
            <person name="De Canck E."/>
        </authorList>
    </citation>
    <scope>NUCLEOTIDE SEQUENCE [LARGE SCALE GENOMIC DNA]</scope>
    <source>
        <strain evidence="7 8">LMG 3441</strain>
    </source>
</reference>
<keyword evidence="3 5" id="KW-1133">Transmembrane helix</keyword>
<evidence type="ECO:0000256" key="4">
    <source>
        <dbReference type="ARBA" id="ARBA00023136"/>
    </source>
</evidence>
<accession>A0A6S7B2C2</accession>
<feature type="transmembrane region" description="Helical" evidence="5">
    <location>
        <begin position="114"/>
        <end position="135"/>
    </location>
</feature>
<evidence type="ECO:0000256" key="5">
    <source>
        <dbReference type="SAM" id="Phobius"/>
    </source>
</evidence>
<evidence type="ECO:0000313" key="8">
    <source>
        <dbReference type="Proteomes" id="UP000494269"/>
    </source>
</evidence>
<organism evidence="7 8">
    <name type="scientific">Achromobacter kerstersii</name>
    <dbReference type="NCBI Taxonomy" id="1353890"/>
    <lineage>
        <taxon>Bacteria</taxon>
        <taxon>Pseudomonadati</taxon>
        <taxon>Pseudomonadota</taxon>
        <taxon>Betaproteobacteria</taxon>
        <taxon>Burkholderiales</taxon>
        <taxon>Alcaligenaceae</taxon>
        <taxon>Achromobacter</taxon>
    </lineage>
</organism>
<dbReference type="InterPro" id="IPR007016">
    <property type="entry name" value="O-antigen_ligase-rel_domated"/>
</dbReference>
<dbReference type="Pfam" id="PF04932">
    <property type="entry name" value="Wzy_C"/>
    <property type="match status" value="1"/>
</dbReference>
<dbReference type="Proteomes" id="UP000494269">
    <property type="component" value="Unassembled WGS sequence"/>
</dbReference>
<dbReference type="AlphaFoldDB" id="A0A6S7B2C2"/>
<dbReference type="EMBL" id="CADIJQ010000005">
    <property type="protein sequence ID" value="CAB3713688.1"/>
    <property type="molecule type" value="Genomic_DNA"/>
</dbReference>
<dbReference type="InterPro" id="IPR051533">
    <property type="entry name" value="WaaL-like"/>
</dbReference>
<protein>
    <recommendedName>
        <fullName evidence="6">O-antigen ligase-related domain-containing protein</fullName>
    </recommendedName>
</protein>
<dbReference type="GO" id="GO:0016020">
    <property type="term" value="C:membrane"/>
    <property type="evidence" value="ECO:0007669"/>
    <property type="project" value="UniProtKB-SubCell"/>
</dbReference>
<feature type="domain" description="O-antigen ligase-related" evidence="6">
    <location>
        <begin position="184"/>
        <end position="341"/>
    </location>
</feature>
<feature type="transmembrane region" description="Helical" evidence="5">
    <location>
        <begin position="333"/>
        <end position="353"/>
    </location>
</feature>
<dbReference type="PANTHER" id="PTHR37422:SF13">
    <property type="entry name" value="LIPOPOLYSACCHARIDE BIOSYNTHESIS PROTEIN PA4999-RELATED"/>
    <property type="match status" value="1"/>
</dbReference>
<evidence type="ECO:0000313" key="7">
    <source>
        <dbReference type="EMBL" id="CAB3713688.1"/>
    </source>
</evidence>
<feature type="transmembrane region" description="Helical" evidence="5">
    <location>
        <begin position="150"/>
        <end position="169"/>
    </location>
</feature>
<proteinExistence type="predicted"/>
<evidence type="ECO:0000259" key="6">
    <source>
        <dbReference type="Pfam" id="PF04932"/>
    </source>
</evidence>
<name>A0A6S7B2C2_9BURK</name>
<dbReference type="PANTHER" id="PTHR37422">
    <property type="entry name" value="TEICHURONIC ACID BIOSYNTHESIS PROTEIN TUAE"/>
    <property type="match status" value="1"/>
</dbReference>
<feature type="transmembrane region" description="Helical" evidence="5">
    <location>
        <begin position="12"/>
        <end position="39"/>
    </location>
</feature>
<feature type="transmembrane region" description="Helical" evidence="5">
    <location>
        <begin position="200"/>
        <end position="215"/>
    </location>
</feature>
<feature type="transmembrane region" description="Helical" evidence="5">
    <location>
        <begin position="222"/>
        <end position="240"/>
    </location>
</feature>
<keyword evidence="8" id="KW-1185">Reference proteome</keyword>
<evidence type="ECO:0000256" key="2">
    <source>
        <dbReference type="ARBA" id="ARBA00022692"/>
    </source>
</evidence>
<feature type="transmembrane region" description="Helical" evidence="5">
    <location>
        <begin position="365"/>
        <end position="384"/>
    </location>
</feature>
<comment type="subcellular location">
    <subcellularLocation>
        <location evidence="1">Membrane</location>
        <topology evidence="1">Multi-pass membrane protein</topology>
    </subcellularLocation>
</comment>
<feature type="transmembrane region" description="Helical" evidence="5">
    <location>
        <begin position="90"/>
        <end position="107"/>
    </location>
</feature>
<evidence type="ECO:0000256" key="3">
    <source>
        <dbReference type="ARBA" id="ARBA00022989"/>
    </source>
</evidence>